<evidence type="ECO:0000313" key="4">
    <source>
        <dbReference type="Proteomes" id="UP000694388"/>
    </source>
</evidence>
<feature type="transmembrane region" description="Helical" evidence="1">
    <location>
        <begin position="156"/>
        <end position="176"/>
    </location>
</feature>
<evidence type="ECO:0000259" key="2">
    <source>
        <dbReference type="Pfam" id="PF16192"/>
    </source>
</evidence>
<keyword evidence="1" id="KW-1133">Transmembrane helix</keyword>
<dbReference type="GeneTree" id="ENSGT00940000158049"/>
<dbReference type="Pfam" id="PF16192">
    <property type="entry name" value="PMT_4TMC"/>
    <property type="match status" value="1"/>
</dbReference>
<proteinExistence type="predicted"/>
<dbReference type="Proteomes" id="UP000694388">
    <property type="component" value="Unplaced"/>
</dbReference>
<dbReference type="InterPro" id="IPR032421">
    <property type="entry name" value="PMT_4TMC"/>
</dbReference>
<name>A0A8C4WU42_EPTBU</name>
<keyword evidence="1" id="KW-0472">Membrane</keyword>
<keyword evidence="4" id="KW-1185">Reference proteome</keyword>
<reference evidence="3" key="1">
    <citation type="submission" date="2025-08" db="UniProtKB">
        <authorList>
            <consortium name="Ensembl"/>
        </authorList>
    </citation>
    <scope>IDENTIFICATION</scope>
</reference>
<dbReference type="GO" id="GO:0005783">
    <property type="term" value="C:endoplasmic reticulum"/>
    <property type="evidence" value="ECO:0007669"/>
    <property type="project" value="TreeGrafter"/>
</dbReference>
<feature type="domain" description="Protein O-mannosyl-transferase C-terminal four TM" evidence="2">
    <location>
        <begin position="37"/>
        <end position="181"/>
    </location>
</feature>
<feature type="transmembrane region" description="Helical" evidence="1">
    <location>
        <begin position="93"/>
        <end position="114"/>
    </location>
</feature>
<evidence type="ECO:0000256" key="1">
    <source>
        <dbReference type="SAM" id="Phobius"/>
    </source>
</evidence>
<keyword evidence="1" id="KW-0812">Transmembrane</keyword>
<dbReference type="UniPathway" id="UPA00378"/>
<sequence length="205" mass="23886">MLWNVEEHRYGLSQEKHELKRELSSPLSTAVAEELSFLQKFWELQSKMLTVRSHEQEHKYSSTALQWLTLDTSIAYWMHPKSNAQIHLLPNSVIWGSSSLALIAYLVTLIFYLLRRRRCIYDIPEGLWEQFSITGWVLAGGWMFNFLPYLLTDKPLFLYHYLPAATLQTLLIPAMLSHFADCFLRPQDLSTLALGMLVDHKQNIT</sequence>
<organism evidence="3 4">
    <name type="scientific">Eptatretus burgeri</name>
    <name type="common">Inshore hagfish</name>
    <dbReference type="NCBI Taxonomy" id="7764"/>
    <lineage>
        <taxon>Eukaryota</taxon>
        <taxon>Metazoa</taxon>
        <taxon>Chordata</taxon>
        <taxon>Craniata</taxon>
        <taxon>Vertebrata</taxon>
        <taxon>Cyclostomata</taxon>
        <taxon>Myxini</taxon>
        <taxon>Myxiniformes</taxon>
        <taxon>Myxinidae</taxon>
        <taxon>Eptatretinae</taxon>
        <taxon>Eptatretus</taxon>
    </lineage>
</organism>
<dbReference type="InterPro" id="IPR027005">
    <property type="entry name" value="PMT-like"/>
</dbReference>
<dbReference type="GO" id="GO:0004169">
    <property type="term" value="F:dolichyl-phosphate-mannose-protein mannosyltransferase activity"/>
    <property type="evidence" value="ECO:0007669"/>
    <property type="project" value="TreeGrafter"/>
</dbReference>
<dbReference type="PANTHER" id="PTHR10050:SF51">
    <property type="entry name" value="PROTEIN O-MANNOSYL-TRANSFERASE 1"/>
    <property type="match status" value="1"/>
</dbReference>
<feature type="transmembrane region" description="Helical" evidence="1">
    <location>
        <begin position="126"/>
        <end position="144"/>
    </location>
</feature>
<evidence type="ECO:0000313" key="3">
    <source>
        <dbReference type="Ensembl" id="ENSEBUP00000011141.1"/>
    </source>
</evidence>
<dbReference type="PANTHER" id="PTHR10050">
    <property type="entry name" value="DOLICHYL-PHOSPHATE-MANNOSE--PROTEIN MANNOSYLTRANSFERASE"/>
    <property type="match status" value="1"/>
</dbReference>
<dbReference type="Ensembl" id="ENSEBUT00000011702.1">
    <property type="protein sequence ID" value="ENSEBUP00000011141.1"/>
    <property type="gene ID" value="ENSEBUG00000007144.1"/>
</dbReference>
<dbReference type="AlphaFoldDB" id="A0A8C4WU42"/>
<protein>
    <recommendedName>
        <fullName evidence="2">Protein O-mannosyl-transferase C-terminal four TM domain-containing protein</fullName>
    </recommendedName>
</protein>
<accession>A0A8C4WU42</accession>
<reference evidence="3" key="2">
    <citation type="submission" date="2025-09" db="UniProtKB">
        <authorList>
            <consortium name="Ensembl"/>
        </authorList>
    </citation>
    <scope>IDENTIFICATION</scope>
</reference>